<evidence type="ECO:0000256" key="3">
    <source>
        <dbReference type="ARBA" id="ARBA00022670"/>
    </source>
</evidence>
<protein>
    <recommendedName>
        <fullName evidence="6">Carboxypeptidase</fullName>
        <ecNumber evidence="6">3.4.16.-</ecNumber>
    </recommendedName>
</protein>
<dbReference type="InterPro" id="IPR018202">
    <property type="entry name" value="Ser_caboxypep_ser_AS"/>
</dbReference>
<dbReference type="PANTHER" id="PTHR11802:SF452">
    <property type="entry name" value="CARBOXYPEPTIDASE"/>
    <property type="match status" value="1"/>
</dbReference>
<keyword evidence="6" id="KW-0732">Signal</keyword>
<dbReference type="GO" id="GO:0000324">
    <property type="term" value="C:fungal-type vacuole"/>
    <property type="evidence" value="ECO:0007669"/>
    <property type="project" value="TreeGrafter"/>
</dbReference>
<dbReference type="Proteomes" id="UP001176059">
    <property type="component" value="Unassembled WGS sequence"/>
</dbReference>
<reference evidence="7" key="2">
    <citation type="journal article" date="2023" name="Proc. Natl. Acad. Sci. U.S.A.">
        <title>A global phylogenomic analysis of the shiitake genus Lentinula.</title>
        <authorList>
            <person name="Sierra-Patev S."/>
            <person name="Min B."/>
            <person name="Naranjo-Ortiz M."/>
            <person name="Looney B."/>
            <person name="Konkel Z."/>
            <person name="Slot J.C."/>
            <person name="Sakamoto Y."/>
            <person name="Steenwyk J.L."/>
            <person name="Rokas A."/>
            <person name="Carro J."/>
            <person name="Camarero S."/>
            <person name="Ferreira P."/>
            <person name="Molpeceres G."/>
            <person name="Ruiz-Duenas F.J."/>
            <person name="Serrano A."/>
            <person name="Henrissat B."/>
            <person name="Drula E."/>
            <person name="Hughes K.W."/>
            <person name="Mata J.L."/>
            <person name="Ishikawa N.K."/>
            <person name="Vargas-Isla R."/>
            <person name="Ushijima S."/>
            <person name="Smith C.A."/>
            <person name="Donoghue J."/>
            <person name="Ahrendt S."/>
            <person name="Andreopoulos W."/>
            <person name="He G."/>
            <person name="LaButti K."/>
            <person name="Lipzen A."/>
            <person name="Ng V."/>
            <person name="Riley R."/>
            <person name="Sandor L."/>
            <person name="Barry K."/>
            <person name="Martinez A.T."/>
            <person name="Xiao Y."/>
            <person name="Gibbons J.G."/>
            <person name="Terashima K."/>
            <person name="Grigoriev I.V."/>
            <person name="Hibbett D."/>
        </authorList>
    </citation>
    <scope>NUCLEOTIDE SEQUENCE</scope>
    <source>
        <strain evidence="7">ET3784</strain>
    </source>
</reference>
<comment type="caution">
    <text evidence="7">The sequence shown here is derived from an EMBL/GenBank/DDBJ whole genome shotgun (WGS) entry which is preliminary data.</text>
</comment>
<evidence type="ECO:0000256" key="5">
    <source>
        <dbReference type="ARBA" id="ARBA00023180"/>
    </source>
</evidence>
<organism evidence="7 8">
    <name type="scientific">Lentinula guzmanii</name>
    <dbReference type="NCBI Taxonomy" id="2804957"/>
    <lineage>
        <taxon>Eukaryota</taxon>
        <taxon>Fungi</taxon>
        <taxon>Dikarya</taxon>
        <taxon>Basidiomycota</taxon>
        <taxon>Agaricomycotina</taxon>
        <taxon>Agaricomycetes</taxon>
        <taxon>Agaricomycetidae</taxon>
        <taxon>Agaricales</taxon>
        <taxon>Marasmiineae</taxon>
        <taxon>Omphalotaceae</taxon>
        <taxon>Lentinula</taxon>
    </lineage>
</organism>
<dbReference type="AlphaFoldDB" id="A0AA38JSS0"/>
<comment type="similarity">
    <text evidence="1 6">Belongs to the peptidase S10 family.</text>
</comment>
<dbReference type="PRINTS" id="PR00724">
    <property type="entry name" value="CRBOXYPTASEC"/>
</dbReference>
<keyword evidence="4 6" id="KW-0378">Hydrolase</keyword>
<evidence type="ECO:0000256" key="6">
    <source>
        <dbReference type="RuleBase" id="RU361156"/>
    </source>
</evidence>
<evidence type="ECO:0000313" key="7">
    <source>
        <dbReference type="EMBL" id="KAJ3734871.1"/>
    </source>
</evidence>
<dbReference type="PROSITE" id="PS00131">
    <property type="entry name" value="CARBOXYPEPT_SER_SER"/>
    <property type="match status" value="1"/>
</dbReference>
<dbReference type="SUPFAM" id="SSF53474">
    <property type="entry name" value="alpha/beta-Hydrolases"/>
    <property type="match status" value="1"/>
</dbReference>
<feature type="signal peptide" evidence="6">
    <location>
        <begin position="1"/>
        <end position="17"/>
    </location>
</feature>
<keyword evidence="5" id="KW-0325">Glycoprotein</keyword>
<feature type="chain" id="PRO_5041486611" description="Carboxypeptidase" evidence="6">
    <location>
        <begin position="18"/>
        <end position="534"/>
    </location>
</feature>
<dbReference type="EC" id="3.4.16.-" evidence="6"/>
<dbReference type="InterPro" id="IPR001563">
    <property type="entry name" value="Peptidase_S10"/>
</dbReference>
<gene>
    <name evidence="7" type="ORF">DFJ43DRAFT_1061996</name>
</gene>
<dbReference type="GO" id="GO:0004185">
    <property type="term" value="F:serine-type carboxypeptidase activity"/>
    <property type="evidence" value="ECO:0007669"/>
    <property type="project" value="UniProtKB-UniRule"/>
</dbReference>
<accession>A0AA38JSS0</accession>
<dbReference type="Pfam" id="PF00450">
    <property type="entry name" value="Peptidase_S10"/>
    <property type="match status" value="1"/>
</dbReference>
<keyword evidence="2 6" id="KW-0121">Carboxypeptidase</keyword>
<name>A0AA38JSS0_9AGAR</name>
<keyword evidence="8" id="KW-1185">Reference proteome</keyword>
<dbReference type="Gene3D" id="3.40.50.1820">
    <property type="entry name" value="alpha/beta hydrolase"/>
    <property type="match status" value="1"/>
</dbReference>
<evidence type="ECO:0000256" key="4">
    <source>
        <dbReference type="ARBA" id="ARBA00022801"/>
    </source>
</evidence>
<dbReference type="InterPro" id="IPR029058">
    <property type="entry name" value="AB_hydrolase_fold"/>
</dbReference>
<sequence>MRSIWLSSLLFLPSTLATPTEQVVFNNGYLSIDQTVVKNVVDQFLSDTKKAILKGKNNMQNWIHDSKEYIKQNDLLYELVSHPDFGSHQLRLTEPSLCDPSVKQYSGYLDTQEDKHLFFWFFEARNAPKDAPVIMWLNGGPGCSSSTGLLFELGPCRISDEGRNTTINPYSWNTHANIIFLDQPVDVGYSYSSNGNSVDTSPVAGKDVYAFLELFFTRFPEYSSLPFHLAAESYGGTYAPNIANVIYKQNKELSLAPPGSSQLKIINLASVVLANGLTDPYVQMGSVADWACEGPYAVYDDPSGPQCEALRMKIPTCQRLINSCYAFNSRLTCVPALLYCNSQLFGPLMQLGLNPYDVRRKCDRAKDGELCYREMDHVTSWMNDPKNKVALGANPSLEFEACNMEVNQAFARQGDGAHNSAILLPDLINDGVRLLVYAGNADMMCNFIGNERWVEQLDTKLHDEFALAQSIPWVTMKGGALAGTVRSAGRGGFGAGNITFVTVHEAGHMVPYDQPEAALDLITRWILDSPLSLH</sequence>
<keyword evidence="3 6" id="KW-0645">Protease</keyword>
<dbReference type="Gene3D" id="1.10.287.410">
    <property type="match status" value="1"/>
</dbReference>
<reference evidence="7" key="1">
    <citation type="submission" date="2022-08" db="EMBL/GenBank/DDBJ databases">
        <authorList>
            <consortium name="DOE Joint Genome Institute"/>
            <person name="Min B."/>
            <person name="Sierra-Patev S."/>
            <person name="Naranjo-Ortiz M."/>
            <person name="Looney B."/>
            <person name="Konkel Z."/>
            <person name="Slot J.C."/>
            <person name="Sakamoto Y."/>
            <person name="Steenwyk J.L."/>
            <person name="Rokas A."/>
            <person name="Carro J."/>
            <person name="Camarero S."/>
            <person name="Ferreira P."/>
            <person name="Molpeceres G."/>
            <person name="Ruiz-duenas F.J."/>
            <person name="Serrano A."/>
            <person name="Henrissat B."/>
            <person name="Drula E."/>
            <person name="Hughes K.W."/>
            <person name="Mata J.L."/>
            <person name="Ishikawa N.K."/>
            <person name="Vargas-Isla R."/>
            <person name="Ushijima S."/>
            <person name="Smith C.A."/>
            <person name="Ahrendt S."/>
            <person name="Andreopoulos W."/>
            <person name="He G."/>
            <person name="LaButti K."/>
            <person name="Lipzen A."/>
            <person name="Ng V."/>
            <person name="Riley R."/>
            <person name="Sandor L."/>
            <person name="Barry K."/>
            <person name="Martinez A.T."/>
            <person name="Xiao Y."/>
            <person name="Gibbons J.G."/>
            <person name="Terashima K."/>
            <person name="Hibbett D.S."/>
            <person name="Grigoriev I.V."/>
        </authorList>
    </citation>
    <scope>NUCLEOTIDE SEQUENCE</scope>
    <source>
        <strain evidence="7">ET3784</strain>
    </source>
</reference>
<dbReference type="EMBL" id="JANVFO010000012">
    <property type="protein sequence ID" value="KAJ3734871.1"/>
    <property type="molecule type" value="Genomic_DNA"/>
</dbReference>
<proteinExistence type="inferred from homology"/>
<dbReference type="PANTHER" id="PTHR11802">
    <property type="entry name" value="SERINE PROTEASE FAMILY S10 SERINE CARBOXYPEPTIDASE"/>
    <property type="match status" value="1"/>
</dbReference>
<evidence type="ECO:0000256" key="1">
    <source>
        <dbReference type="ARBA" id="ARBA00009431"/>
    </source>
</evidence>
<evidence type="ECO:0000256" key="2">
    <source>
        <dbReference type="ARBA" id="ARBA00022645"/>
    </source>
</evidence>
<evidence type="ECO:0000313" key="8">
    <source>
        <dbReference type="Proteomes" id="UP001176059"/>
    </source>
</evidence>
<dbReference type="GO" id="GO:0006508">
    <property type="term" value="P:proteolysis"/>
    <property type="evidence" value="ECO:0007669"/>
    <property type="project" value="UniProtKB-KW"/>
</dbReference>